<dbReference type="GO" id="GO:0047134">
    <property type="term" value="F:protein-disulfide reductase [NAD(P)H] activity"/>
    <property type="evidence" value="ECO:0007669"/>
    <property type="project" value="UniProtKB-EC"/>
</dbReference>
<dbReference type="InterPro" id="IPR012336">
    <property type="entry name" value="Thioredoxin-like_fold"/>
</dbReference>
<dbReference type="InterPro" id="IPR036249">
    <property type="entry name" value="Thioredoxin-like_sf"/>
</dbReference>
<name>A0A9W7JEJ8_HIBTR</name>
<evidence type="ECO:0000256" key="6">
    <source>
        <dbReference type="ARBA" id="ARBA00047804"/>
    </source>
</evidence>
<keyword evidence="3" id="KW-0560">Oxidoreductase</keyword>
<reference evidence="8" key="1">
    <citation type="submission" date="2023-05" db="EMBL/GenBank/DDBJ databases">
        <title>Genome and transcriptome analyses reveal genes involved in the formation of fine ridges on petal epidermal cells in Hibiscus trionum.</title>
        <authorList>
            <person name="Koshimizu S."/>
            <person name="Masuda S."/>
            <person name="Ishii T."/>
            <person name="Shirasu K."/>
            <person name="Hoshino A."/>
            <person name="Arita M."/>
        </authorList>
    </citation>
    <scope>NUCLEOTIDE SEQUENCE</scope>
    <source>
        <strain evidence="8">Hamamatsu line</strain>
    </source>
</reference>
<comment type="caution">
    <text evidence="8">The sequence shown here is derived from an EMBL/GenBank/DDBJ whole genome shotgun (WGS) entry which is preliminary data.</text>
</comment>
<sequence>MISFEDEEESFKESFAAPWLALPFKDKSCEKLARYFELSALPTVVIIGPYGKTLHPNVADAIDEYGVEAYPFTPKKIAELEEIEKAKEAAQTLESSLISGDLDYVIGKDGAKVKVTDLVGKTVFLYFSAHWCPPCRAFTPLLVEVYKKIKAKDE</sequence>
<dbReference type="InterPro" id="IPR017937">
    <property type="entry name" value="Thioredoxin_CS"/>
</dbReference>
<evidence type="ECO:0000256" key="1">
    <source>
        <dbReference type="ARBA" id="ARBA00012612"/>
    </source>
</evidence>
<dbReference type="OrthoDB" id="409136at2759"/>
<keyword evidence="2" id="KW-0677">Repeat</keyword>
<feature type="domain" description="Thioredoxin-like fold" evidence="7">
    <location>
        <begin position="120"/>
        <end position="152"/>
    </location>
</feature>
<dbReference type="InterPro" id="IPR052259">
    <property type="entry name" value="Nucleoredoxin-like"/>
</dbReference>
<evidence type="ECO:0000256" key="5">
    <source>
        <dbReference type="ARBA" id="ARBA00047388"/>
    </source>
</evidence>
<dbReference type="PROSITE" id="PS00194">
    <property type="entry name" value="THIOREDOXIN_1"/>
    <property type="match status" value="1"/>
</dbReference>
<feature type="domain" description="Thioredoxin-like fold" evidence="7">
    <location>
        <begin position="2"/>
        <end position="52"/>
    </location>
</feature>
<dbReference type="EMBL" id="BSYR01000065">
    <property type="protein sequence ID" value="GMJ13203.1"/>
    <property type="molecule type" value="Genomic_DNA"/>
</dbReference>
<dbReference type="EC" id="1.8.1.8" evidence="1"/>
<keyword evidence="9" id="KW-1185">Reference proteome</keyword>
<proteinExistence type="predicted"/>
<gene>
    <name evidence="8" type="ORF">HRI_004989500</name>
</gene>
<dbReference type="Gene3D" id="3.40.30.10">
    <property type="entry name" value="Glutaredoxin"/>
    <property type="match status" value="2"/>
</dbReference>
<organism evidence="8 9">
    <name type="scientific">Hibiscus trionum</name>
    <name type="common">Flower of an hour</name>
    <dbReference type="NCBI Taxonomy" id="183268"/>
    <lineage>
        <taxon>Eukaryota</taxon>
        <taxon>Viridiplantae</taxon>
        <taxon>Streptophyta</taxon>
        <taxon>Embryophyta</taxon>
        <taxon>Tracheophyta</taxon>
        <taxon>Spermatophyta</taxon>
        <taxon>Magnoliopsida</taxon>
        <taxon>eudicotyledons</taxon>
        <taxon>Gunneridae</taxon>
        <taxon>Pentapetalae</taxon>
        <taxon>rosids</taxon>
        <taxon>malvids</taxon>
        <taxon>Malvales</taxon>
        <taxon>Malvaceae</taxon>
        <taxon>Malvoideae</taxon>
        <taxon>Hibiscus</taxon>
    </lineage>
</organism>
<dbReference type="SUPFAM" id="SSF52833">
    <property type="entry name" value="Thioredoxin-like"/>
    <property type="match status" value="1"/>
</dbReference>
<evidence type="ECO:0000256" key="2">
    <source>
        <dbReference type="ARBA" id="ARBA00022737"/>
    </source>
</evidence>
<evidence type="ECO:0000313" key="8">
    <source>
        <dbReference type="EMBL" id="GMJ13203.1"/>
    </source>
</evidence>
<protein>
    <recommendedName>
        <fullName evidence="1">protein-disulfide reductase</fullName>
        <ecNumber evidence="1">1.8.1.8</ecNumber>
    </recommendedName>
</protein>
<accession>A0A9W7JEJ8</accession>
<dbReference type="Proteomes" id="UP001165190">
    <property type="component" value="Unassembled WGS sequence"/>
</dbReference>
<evidence type="ECO:0000256" key="4">
    <source>
        <dbReference type="ARBA" id="ARBA00023027"/>
    </source>
</evidence>
<dbReference type="PANTHER" id="PTHR13871:SF104">
    <property type="entry name" value="NUCLEOREDOXIN 1 ISOFORM X1-RELATED"/>
    <property type="match status" value="1"/>
</dbReference>
<evidence type="ECO:0000256" key="3">
    <source>
        <dbReference type="ARBA" id="ARBA00023002"/>
    </source>
</evidence>
<dbReference type="Pfam" id="PF13905">
    <property type="entry name" value="Thioredoxin_8"/>
    <property type="match status" value="2"/>
</dbReference>
<evidence type="ECO:0000259" key="7">
    <source>
        <dbReference type="Pfam" id="PF13905"/>
    </source>
</evidence>
<dbReference type="AlphaFoldDB" id="A0A9W7JEJ8"/>
<comment type="catalytic activity">
    <reaction evidence="6">
        <text>[protein]-dithiol + NADP(+) = [protein]-disulfide + NADPH + H(+)</text>
        <dbReference type="Rhea" id="RHEA:18753"/>
        <dbReference type="Rhea" id="RHEA-COMP:10593"/>
        <dbReference type="Rhea" id="RHEA-COMP:10594"/>
        <dbReference type="ChEBI" id="CHEBI:15378"/>
        <dbReference type="ChEBI" id="CHEBI:29950"/>
        <dbReference type="ChEBI" id="CHEBI:50058"/>
        <dbReference type="ChEBI" id="CHEBI:57783"/>
        <dbReference type="ChEBI" id="CHEBI:58349"/>
        <dbReference type="EC" id="1.8.1.8"/>
    </reaction>
</comment>
<keyword evidence="4" id="KW-0520">NAD</keyword>
<evidence type="ECO:0000313" key="9">
    <source>
        <dbReference type="Proteomes" id="UP001165190"/>
    </source>
</evidence>
<dbReference type="PANTHER" id="PTHR13871">
    <property type="entry name" value="THIOREDOXIN"/>
    <property type="match status" value="1"/>
</dbReference>
<comment type="catalytic activity">
    <reaction evidence="5">
        <text>[protein]-dithiol + NAD(+) = [protein]-disulfide + NADH + H(+)</text>
        <dbReference type="Rhea" id="RHEA:18749"/>
        <dbReference type="Rhea" id="RHEA-COMP:10593"/>
        <dbReference type="Rhea" id="RHEA-COMP:10594"/>
        <dbReference type="ChEBI" id="CHEBI:15378"/>
        <dbReference type="ChEBI" id="CHEBI:29950"/>
        <dbReference type="ChEBI" id="CHEBI:50058"/>
        <dbReference type="ChEBI" id="CHEBI:57540"/>
        <dbReference type="ChEBI" id="CHEBI:57945"/>
        <dbReference type="EC" id="1.8.1.8"/>
    </reaction>
</comment>